<organism evidence="2 3">
    <name type="scientific">Amycolatopsis panacis</name>
    <dbReference type="NCBI Taxonomy" id="2340917"/>
    <lineage>
        <taxon>Bacteria</taxon>
        <taxon>Bacillati</taxon>
        <taxon>Actinomycetota</taxon>
        <taxon>Actinomycetes</taxon>
        <taxon>Pseudonocardiales</taxon>
        <taxon>Pseudonocardiaceae</taxon>
        <taxon>Amycolatopsis</taxon>
    </lineage>
</organism>
<gene>
    <name evidence="2" type="ORF">D5S19_26360</name>
</gene>
<dbReference type="EMBL" id="QZFV01000120">
    <property type="protein sequence ID" value="RJQ79633.1"/>
    <property type="molecule type" value="Genomic_DNA"/>
</dbReference>
<accession>A0A419HSQ0</accession>
<feature type="domain" description="DUF6545" evidence="1">
    <location>
        <begin position="14"/>
        <end position="145"/>
    </location>
</feature>
<evidence type="ECO:0000313" key="2">
    <source>
        <dbReference type="EMBL" id="RJQ79633.1"/>
    </source>
</evidence>
<dbReference type="AlphaFoldDB" id="A0A419HSQ0"/>
<sequence length="165" mass="17976">MAGATIPALGPRNRMRCQYRQLEPLWRDLTAFAPEVKFGTRSPYRTDITDRIRQRLTEINDVLIGPLQPYLDPAVHAAALASAEQKAGHGAAPDTAATAQAVTIATALISTEPVNPNRPVVFTTPGTQDYRDEAAWYASVAAAYSHLTTTAKTEEPRRHAVDPAR</sequence>
<evidence type="ECO:0000313" key="3">
    <source>
        <dbReference type="Proteomes" id="UP000285112"/>
    </source>
</evidence>
<comment type="caution">
    <text evidence="2">The sequence shown here is derived from an EMBL/GenBank/DDBJ whole genome shotgun (WGS) entry which is preliminary data.</text>
</comment>
<proteinExistence type="predicted"/>
<reference evidence="2 3" key="1">
    <citation type="submission" date="2018-09" db="EMBL/GenBank/DDBJ databases">
        <title>YIM PH 21725 draft genome.</title>
        <authorList>
            <person name="Miao C."/>
        </authorList>
    </citation>
    <scope>NUCLEOTIDE SEQUENCE [LARGE SCALE GENOMIC DNA]</scope>
    <source>
        <strain evidence="3">YIM PH21725</strain>
    </source>
</reference>
<dbReference type="RefSeq" id="WP_120026057.1">
    <property type="nucleotide sequence ID" value="NZ_QZFV01000120.1"/>
</dbReference>
<dbReference type="Pfam" id="PF20182">
    <property type="entry name" value="DUF6545"/>
    <property type="match status" value="1"/>
</dbReference>
<protein>
    <recommendedName>
        <fullName evidence="1">DUF6545 domain-containing protein</fullName>
    </recommendedName>
</protein>
<keyword evidence="3" id="KW-1185">Reference proteome</keyword>
<evidence type="ECO:0000259" key="1">
    <source>
        <dbReference type="Pfam" id="PF20182"/>
    </source>
</evidence>
<name>A0A419HSQ0_9PSEU</name>
<dbReference type="OrthoDB" id="3685619at2"/>
<dbReference type="InterPro" id="IPR046675">
    <property type="entry name" value="DUF6545"/>
</dbReference>
<dbReference type="Proteomes" id="UP000285112">
    <property type="component" value="Unassembled WGS sequence"/>
</dbReference>